<keyword evidence="2" id="KW-1185">Reference proteome</keyword>
<proteinExistence type="predicted"/>
<comment type="caution">
    <text evidence="1">The sequence shown here is derived from an EMBL/GenBank/DDBJ whole genome shotgun (WGS) entry which is preliminary data.</text>
</comment>
<reference evidence="2" key="1">
    <citation type="journal article" date="2019" name="Int. J. Syst. Evol. Microbiol.">
        <title>The Global Catalogue of Microorganisms (GCM) 10K type strain sequencing project: providing services to taxonomists for standard genome sequencing and annotation.</title>
        <authorList>
            <consortium name="The Broad Institute Genomics Platform"/>
            <consortium name="The Broad Institute Genome Sequencing Center for Infectious Disease"/>
            <person name="Wu L."/>
            <person name="Ma J."/>
        </authorList>
    </citation>
    <scope>NUCLEOTIDE SEQUENCE [LARGE SCALE GENOMIC DNA]</scope>
    <source>
        <strain evidence="2">CGMCC 4.7152</strain>
    </source>
</reference>
<accession>A0ABV9VR52</accession>
<dbReference type="Proteomes" id="UP001595912">
    <property type="component" value="Unassembled WGS sequence"/>
</dbReference>
<gene>
    <name evidence="1" type="ORF">ACFPIJ_13485</name>
</gene>
<name>A0ABV9VR52_9ACTN</name>
<sequence length="264" mass="28166">MGTATAAEAARLVLMRAGAPTDADVVDDLAVLLHGYVVLAGRDPATQLPDAALIETAMCYARTAAPAADALLDATVWAKYAYRAARTLHGVHHPRTVEATEALIWVLYSHGLDSEARTLQRQLVQLHLDHGNTAAHLTARVDLAGQLHGAGRCGIALREATAGWNAWIDEFGAHDPAGLTLVLQLVGLLAGCRRIPEAQRYIQQASRLLPEPGDPARTHTTAFIHILIMAAVRHRSVCTAPGGRQRHDAAQLAGLTAIWTALLP</sequence>
<dbReference type="RefSeq" id="WP_380115095.1">
    <property type="nucleotide sequence ID" value="NZ_JBHSIU010000013.1"/>
</dbReference>
<dbReference type="EMBL" id="JBHSIU010000013">
    <property type="protein sequence ID" value="MFC4998845.1"/>
    <property type="molecule type" value="Genomic_DNA"/>
</dbReference>
<evidence type="ECO:0000313" key="2">
    <source>
        <dbReference type="Proteomes" id="UP001595912"/>
    </source>
</evidence>
<protein>
    <submittedName>
        <fullName evidence="1">Uncharacterized protein</fullName>
    </submittedName>
</protein>
<evidence type="ECO:0000313" key="1">
    <source>
        <dbReference type="EMBL" id="MFC4998845.1"/>
    </source>
</evidence>
<organism evidence="1 2">
    <name type="scientific">Dactylosporangium cerinum</name>
    <dbReference type="NCBI Taxonomy" id="1434730"/>
    <lineage>
        <taxon>Bacteria</taxon>
        <taxon>Bacillati</taxon>
        <taxon>Actinomycetota</taxon>
        <taxon>Actinomycetes</taxon>
        <taxon>Micromonosporales</taxon>
        <taxon>Micromonosporaceae</taxon>
        <taxon>Dactylosporangium</taxon>
    </lineage>
</organism>